<name>A0A0F7IZX8_PARNA</name>
<dbReference type="PANTHER" id="PTHR24300:SF375">
    <property type="entry name" value="CYTOCHROME P450 FAMILY"/>
    <property type="match status" value="1"/>
</dbReference>
<evidence type="ECO:0000256" key="8">
    <source>
        <dbReference type="RuleBase" id="RU000461"/>
    </source>
</evidence>
<keyword evidence="6 8" id="KW-0503">Monooxygenase</keyword>
<organism evidence="10">
    <name type="scientific">Paracyclopina nana</name>
    <name type="common">Marine copepod</name>
    <dbReference type="NCBI Taxonomy" id="565004"/>
    <lineage>
        <taxon>Eukaryota</taxon>
        <taxon>Metazoa</taxon>
        <taxon>Ecdysozoa</taxon>
        <taxon>Arthropoda</taxon>
        <taxon>Crustacea</taxon>
        <taxon>Multicrustacea</taxon>
        <taxon>Hexanauplia</taxon>
        <taxon>Copepoda</taxon>
        <taxon>Cyclopoida</taxon>
        <taxon>Cyclopettidae</taxon>
        <taxon>Paracyclopina</taxon>
    </lineage>
</organism>
<evidence type="ECO:0000256" key="4">
    <source>
        <dbReference type="ARBA" id="ARBA00023002"/>
    </source>
</evidence>
<sequence length="522" mass="59422">MLSALLVSGLLFLLLLFLVRGTYKPEHFPPGPPRIPLVGSLLCMHMRGSGSSPSLLHSFQDAAHAYGNLVGFYLGSFPALLVSDFQALKELFKLEELSARPPIRPNNEWRPGWKLPELDGRNPGIILCHGRYWREQRRFALRHLRDFGFGKTSMEDLLSEEVQKLVQVFRLHQNQPLNLNRTMNVSILNALWSIVVGERFELDDPKLATVIHMIDNMLKNGSPISAVTAMLPHWSMAKWPILDKLSGFYYGKQTFDEIVKLLSPYIEEHKRTIDPDNPRDFTDVMLLEIQNSQDPTSSFYGKTGENAIMNVIIDLFLAGQETTSASLVWIFFYLTHHPEVQAHLHKELDEVVGQDRLPRLEDKEKLPYLSAVILESFRASSVIFGGVPHYATKPIKLPGGCYQIPEGTYVFANLYGIMHDPSHFSEPEIFNPERFIRRDHSTGKMTFQPHERVIPFSVGKRSCLGQSLAEKEFFLFFAGLVQNFTFHPAKDAILPDYSIKATHPKGPNRPAPQYQITLKARF</sequence>
<dbReference type="PROSITE" id="PS00086">
    <property type="entry name" value="CYTOCHROME_P450"/>
    <property type="match status" value="1"/>
</dbReference>
<dbReference type="PRINTS" id="PR00463">
    <property type="entry name" value="EP450I"/>
</dbReference>
<dbReference type="GO" id="GO:0006082">
    <property type="term" value="P:organic acid metabolic process"/>
    <property type="evidence" value="ECO:0007669"/>
    <property type="project" value="TreeGrafter"/>
</dbReference>
<dbReference type="FunFam" id="1.10.630.10:FF:000036">
    <property type="entry name" value="CYtochrome P450 family"/>
    <property type="match status" value="1"/>
</dbReference>
<dbReference type="PRINTS" id="PR00385">
    <property type="entry name" value="P450"/>
</dbReference>
<dbReference type="InterPro" id="IPR017972">
    <property type="entry name" value="Cyt_P450_CS"/>
</dbReference>
<comment type="cofactor">
    <cofactor evidence="1 7">
        <name>heme</name>
        <dbReference type="ChEBI" id="CHEBI:30413"/>
    </cofactor>
</comment>
<dbReference type="Gene3D" id="1.10.630.10">
    <property type="entry name" value="Cytochrome P450"/>
    <property type="match status" value="1"/>
</dbReference>
<gene>
    <name evidence="10" type="primary">CYP3075C1</name>
</gene>
<keyword evidence="4 8" id="KW-0560">Oxidoreductase</keyword>
<dbReference type="GO" id="GO:0020037">
    <property type="term" value="F:heme binding"/>
    <property type="evidence" value="ECO:0007669"/>
    <property type="project" value="InterPro"/>
</dbReference>
<dbReference type="InterPro" id="IPR036396">
    <property type="entry name" value="Cyt_P450_sf"/>
</dbReference>
<dbReference type="Pfam" id="PF00067">
    <property type="entry name" value="p450"/>
    <property type="match status" value="1"/>
</dbReference>
<dbReference type="GO" id="GO:0016712">
    <property type="term" value="F:oxidoreductase activity, acting on paired donors, with incorporation or reduction of molecular oxygen, reduced flavin or flavoprotein as one donor, and incorporation of one atom of oxygen"/>
    <property type="evidence" value="ECO:0007669"/>
    <property type="project" value="TreeGrafter"/>
</dbReference>
<keyword evidence="7 8" id="KW-0349">Heme</keyword>
<keyword evidence="5 7" id="KW-0408">Iron</keyword>
<dbReference type="InterPro" id="IPR050182">
    <property type="entry name" value="Cytochrome_P450_fam2"/>
</dbReference>
<evidence type="ECO:0000256" key="7">
    <source>
        <dbReference type="PIRSR" id="PIRSR602401-1"/>
    </source>
</evidence>
<evidence type="ECO:0000256" key="6">
    <source>
        <dbReference type="ARBA" id="ARBA00023033"/>
    </source>
</evidence>
<dbReference type="GO" id="GO:0006805">
    <property type="term" value="P:xenobiotic metabolic process"/>
    <property type="evidence" value="ECO:0007669"/>
    <property type="project" value="TreeGrafter"/>
</dbReference>
<proteinExistence type="evidence at transcript level"/>
<feature type="signal peptide" evidence="9">
    <location>
        <begin position="1"/>
        <end position="21"/>
    </location>
</feature>
<dbReference type="InterPro" id="IPR001128">
    <property type="entry name" value="Cyt_P450"/>
</dbReference>
<protein>
    <submittedName>
        <fullName evidence="10">Cytochrome P450 3075C1</fullName>
    </submittedName>
</protein>
<dbReference type="SUPFAM" id="SSF48264">
    <property type="entry name" value="Cytochrome P450"/>
    <property type="match status" value="1"/>
</dbReference>
<keyword evidence="3 7" id="KW-0479">Metal-binding</keyword>
<evidence type="ECO:0000256" key="1">
    <source>
        <dbReference type="ARBA" id="ARBA00001971"/>
    </source>
</evidence>
<evidence type="ECO:0000256" key="2">
    <source>
        <dbReference type="ARBA" id="ARBA00010617"/>
    </source>
</evidence>
<dbReference type="EMBL" id="KP899582">
    <property type="protein sequence ID" value="AKH03514.1"/>
    <property type="molecule type" value="mRNA"/>
</dbReference>
<evidence type="ECO:0000313" key="10">
    <source>
        <dbReference type="EMBL" id="AKH03514.1"/>
    </source>
</evidence>
<dbReference type="GO" id="GO:0005506">
    <property type="term" value="F:iron ion binding"/>
    <property type="evidence" value="ECO:0007669"/>
    <property type="project" value="InterPro"/>
</dbReference>
<feature type="chain" id="PRO_5002517004" evidence="9">
    <location>
        <begin position="22"/>
        <end position="522"/>
    </location>
</feature>
<dbReference type="PANTHER" id="PTHR24300">
    <property type="entry name" value="CYTOCHROME P450 508A4-RELATED"/>
    <property type="match status" value="1"/>
</dbReference>
<dbReference type="InterPro" id="IPR002401">
    <property type="entry name" value="Cyt_P450_E_grp-I"/>
</dbReference>
<dbReference type="GO" id="GO:0005737">
    <property type="term" value="C:cytoplasm"/>
    <property type="evidence" value="ECO:0007669"/>
    <property type="project" value="TreeGrafter"/>
</dbReference>
<evidence type="ECO:0000256" key="5">
    <source>
        <dbReference type="ARBA" id="ARBA00023004"/>
    </source>
</evidence>
<reference evidence="10" key="1">
    <citation type="journal article" date="2015" name="Environ. Sci. Technol.">
        <title>Identification of the Full 46 Cytochrome P450 (CYP) Complement and Modulation of CYP Expression in Response to Water-Accommodated Fractions of Crude Oil in the Cyclopoid Copepod Paracyclopina nana.</title>
        <authorList>
            <person name="Han J."/>
            <person name="Won E.J."/>
            <person name="Kim H.S."/>
            <person name="Nelson D.R."/>
            <person name="Lee S.J."/>
            <person name="Park H.G."/>
            <person name="Lee J.S."/>
        </authorList>
    </citation>
    <scope>NUCLEOTIDE SEQUENCE</scope>
</reference>
<evidence type="ECO:0000256" key="9">
    <source>
        <dbReference type="SAM" id="SignalP"/>
    </source>
</evidence>
<evidence type="ECO:0000256" key="3">
    <source>
        <dbReference type="ARBA" id="ARBA00022723"/>
    </source>
</evidence>
<comment type="similarity">
    <text evidence="2 8">Belongs to the cytochrome P450 family.</text>
</comment>
<accession>A0A0F7IZX8</accession>
<feature type="binding site" description="axial binding residue" evidence="7">
    <location>
        <position position="463"/>
    </location>
    <ligand>
        <name>heme</name>
        <dbReference type="ChEBI" id="CHEBI:30413"/>
    </ligand>
    <ligandPart>
        <name>Fe</name>
        <dbReference type="ChEBI" id="CHEBI:18248"/>
    </ligandPart>
</feature>
<keyword evidence="9" id="KW-0732">Signal</keyword>
<dbReference type="AlphaFoldDB" id="A0A0F7IZX8"/>